<dbReference type="InterPro" id="IPR048554">
    <property type="entry name" value="DACNG"/>
</dbReference>
<reference evidence="2" key="1">
    <citation type="submission" date="2022-06" db="EMBL/GenBank/DDBJ databases">
        <title>Novel species in genus Dyadobacter.</title>
        <authorList>
            <person name="Ma C."/>
        </authorList>
    </citation>
    <scope>NUCLEOTIDE SEQUENCE</scope>
    <source>
        <strain evidence="2">CY22</strain>
        <plasmid evidence="2">unnamed</plasmid>
    </source>
</reference>
<name>A0ABY5EB80_9BACT</name>
<proteinExistence type="predicted"/>
<evidence type="ECO:0000259" key="1">
    <source>
        <dbReference type="PROSITE" id="PS51794"/>
    </source>
</evidence>
<sequence length="492" mass="55093">MSNLLWRQQKSSQKSIEMVAREFFSIIDPSLVPQVLLLGFELAKPINETSFFLEPSGSDLGADDFIKIHELARQPGTDEKVSKVKSSQKRITGSQIERARFQAYKLAAENLLMVSPAFEHKQLHLSVPCEIGSYLVFIVLSLPKDVIARYFTLQKSENAEQNQSTRSFLESAINVFLSESWGALKDSQFKKRFMDRSSEELLKSAGRNFMTSIQENIEPGSDQVSLFDVFDNVSLLRYEGSDAMGKILLAKQGHSNIVHKLRLSKPIPLKDSRKVRKFLELSDPDSCVLCDGEYITGLGMIRGDYNPKQKSLYCINFKGHYKWELLHDGNPLLSVCHGLPKMRVEGIDRNYFTGLVNQVFKGLNASQTDRLWDITLSATQQKAGTMLVISDRAKSEARRLAGQCFKVEPLVLTEELVSQITSIDGAVLLDQDCVCHAIGVILDGIVSDKQGDASRGARYNSAIRYFGTNHPKHLILIIIISEDGMINLIPNG</sequence>
<organism evidence="2 3">
    <name type="scientific">Dyadobacter chenhuakuii</name>
    <dbReference type="NCBI Taxonomy" id="2909339"/>
    <lineage>
        <taxon>Bacteria</taxon>
        <taxon>Pseudomonadati</taxon>
        <taxon>Bacteroidota</taxon>
        <taxon>Cytophagia</taxon>
        <taxon>Cytophagales</taxon>
        <taxon>Spirosomataceae</taxon>
        <taxon>Dyadobacter</taxon>
    </lineage>
</organism>
<dbReference type="EMBL" id="CP099631">
    <property type="protein sequence ID" value="UTM21760.1"/>
    <property type="molecule type" value="Genomic_DNA"/>
</dbReference>
<dbReference type="InterPro" id="IPR003390">
    <property type="entry name" value="DNA_integrity_scan_DisA_N"/>
</dbReference>
<dbReference type="Gene3D" id="3.40.1700.10">
    <property type="entry name" value="DNA integrity scanning protein, DisA, N-terminal domain"/>
    <property type="match status" value="1"/>
</dbReference>
<dbReference type="InterPro" id="IPR036888">
    <property type="entry name" value="DNA_integrity_DisA_N_sf"/>
</dbReference>
<gene>
    <name evidence="2" type="ORF">NFI80_25555</name>
</gene>
<keyword evidence="3" id="KW-1185">Reference proteome</keyword>
<feature type="domain" description="DAC" evidence="1">
    <location>
        <begin position="344"/>
        <end position="492"/>
    </location>
</feature>
<dbReference type="Pfam" id="PF02457">
    <property type="entry name" value="DAC"/>
    <property type="match status" value="1"/>
</dbReference>
<dbReference type="Pfam" id="PF21750">
    <property type="entry name" value="DACNH"/>
    <property type="match status" value="1"/>
</dbReference>
<accession>A0ABY5EB80</accession>
<geneLocation type="plasmid" evidence="2 3">
    <name>unnamed</name>
</geneLocation>
<keyword evidence="2" id="KW-0614">Plasmid</keyword>
<evidence type="ECO:0000313" key="3">
    <source>
        <dbReference type="Proteomes" id="UP001055420"/>
    </source>
</evidence>
<dbReference type="Pfam" id="PF21752">
    <property type="entry name" value="DACNG"/>
    <property type="match status" value="1"/>
</dbReference>
<dbReference type="InterPro" id="IPR048555">
    <property type="entry name" value="DACNH"/>
</dbReference>
<dbReference type="Proteomes" id="UP001055420">
    <property type="component" value="Plasmid unnamed"/>
</dbReference>
<dbReference type="SUPFAM" id="SSF143597">
    <property type="entry name" value="YojJ-like"/>
    <property type="match status" value="1"/>
</dbReference>
<dbReference type="PROSITE" id="PS51794">
    <property type="entry name" value="DAC"/>
    <property type="match status" value="1"/>
</dbReference>
<protein>
    <submittedName>
        <fullName evidence="2">DNA integrity scanning protein DisA nucleotide-binding domain protein</fullName>
    </submittedName>
</protein>
<evidence type="ECO:0000313" key="2">
    <source>
        <dbReference type="EMBL" id="UTM21760.1"/>
    </source>
</evidence>
<dbReference type="RefSeq" id="WP_254414202.1">
    <property type="nucleotide sequence ID" value="NZ_CP099631.1"/>
</dbReference>